<dbReference type="PROSITE" id="PS51500">
    <property type="entry name" value="SIN"/>
    <property type="match status" value="1"/>
</dbReference>
<accession>A0ABU8HIK3</accession>
<evidence type="ECO:0000313" key="3">
    <source>
        <dbReference type="Proteomes" id="UP001312865"/>
    </source>
</evidence>
<proteinExistence type="predicted"/>
<dbReference type="RefSeq" id="WP_336588568.1">
    <property type="nucleotide sequence ID" value="NZ_JBBAXC010000020.1"/>
</dbReference>
<reference evidence="2 3" key="1">
    <citation type="journal article" date="2018" name="J. Microbiol.">
        <title>Bacillus spongiae sp. nov., isolated from sponge of Jeju Island.</title>
        <authorList>
            <person name="Lee G.E."/>
            <person name="Im W.T."/>
            <person name="Park J.S."/>
        </authorList>
    </citation>
    <scope>NUCLEOTIDE SEQUENCE [LARGE SCALE GENOMIC DNA]</scope>
    <source>
        <strain evidence="2 3">135PIL107-10</strain>
    </source>
</reference>
<feature type="domain" description="Sin" evidence="1">
    <location>
        <begin position="1"/>
        <end position="35"/>
    </location>
</feature>
<dbReference type="Proteomes" id="UP001312865">
    <property type="component" value="Unassembled WGS sequence"/>
</dbReference>
<dbReference type="SUPFAM" id="SSF47406">
    <property type="entry name" value="SinR repressor dimerisation domain-like"/>
    <property type="match status" value="1"/>
</dbReference>
<organism evidence="2 3">
    <name type="scientific">Bacillus spongiae</name>
    <dbReference type="NCBI Taxonomy" id="2683610"/>
    <lineage>
        <taxon>Bacteria</taxon>
        <taxon>Bacillati</taxon>
        <taxon>Bacillota</taxon>
        <taxon>Bacilli</taxon>
        <taxon>Bacillales</taxon>
        <taxon>Bacillaceae</taxon>
        <taxon>Bacillus</taxon>
    </lineage>
</organism>
<name>A0ABU8HIK3_9BACI</name>
<dbReference type="InterPro" id="IPR036281">
    <property type="entry name" value="SinR/SinI_dimer_dom_sf"/>
</dbReference>
<gene>
    <name evidence="2" type="ORF">WAK64_18895</name>
</gene>
<comment type="caution">
    <text evidence="2">The sequence shown here is derived from an EMBL/GenBank/DDBJ whole genome shotgun (WGS) entry which is preliminary data.</text>
</comment>
<evidence type="ECO:0000259" key="1">
    <source>
        <dbReference type="PROSITE" id="PS51500"/>
    </source>
</evidence>
<evidence type="ECO:0000313" key="2">
    <source>
        <dbReference type="EMBL" id="MEI5909122.1"/>
    </source>
</evidence>
<dbReference type="EMBL" id="JBBAXC010000020">
    <property type="protein sequence ID" value="MEI5909122.1"/>
    <property type="molecule type" value="Genomic_DNA"/>
</dbReference>
<keyword evidence="3" id="KW-1185">Reference proteome</keyword>
<protein>
    <submittedName>
        <fullName evidence="2">Anti-repressor SinI family protein</fullName>
    </submittedName>
</protein>
<dbReference type="InterPro" id="IPR010981">
    <property type="entry name" value="SinR/SinI_dimer_dom"/>
</dbReference>
<dbReference type="Pfam" id="PF08671">
    <property type="entry name" value="SinI"/>
    <property type="match status" value="1"/>
</dbReference>
<sequence length="51" mass="5878">MVKAELDLEWLQLVQEALEKGITKTEIRDFLKTHKISQNKNIEPVISKSLA</sequence>